<dbReference type="EMBL" id="PYAS01000005">
    <property type="protein sequence ID" value="PSL29425.1"/>
    <property type="molecule type" value="Genomic_DNA"/>
</dbReference>
<dbReference type="InterPro" id="IPR003961">
    <property type="entry name" value="FN3_dom"/>
</dbReference>
<proteinExistence type="predicted"/>
<evidence type="ECO:0000313" key="3">
    <source>
        <dbReference type="Proteomes" id="UP000241964"/>
    </source>
</evidence>
<sequence>MKKCLFILLASVSTVLFQSCNLFAPVDPLPPVLSKLEVVDIKRTEITVSGTISNPDSKNDRQEKKSGVIKEYGLVYGTTPALDIQKDKVIKLGETPGQTPVLIQNQKITGLMSDTRYYIALYARNEGGGMAYGEILDIKTTLLPPVVVNRTSVKVARSKALWYDFDTGAVILNANDPKTDVTIDFFAITGRGTVLELNSANKLQFANLELADYDKLTYLDLVRLTNYSSMSITYVFSTVTDNTVIAFKTGEGRFGKWRIEDVTANDITMSLITYEN</sequence>
<keyword evidence="3" id="KW-1185">Reference proteome</keyword>
<evidence type="ECO:0000256" key="1">
    <source>
        <dbReference type="SAM" id="SignalP"/>
    </source>
</evidence>
<feature type="chain" id="PRO_5015197648" description="Fibronectin type-III domain-containing protein" evidence="1">
    <location>
        <begin position="25"/>
        <end position="276"/>
    </location>
</feature>
<reference evidence="2 3" key="1">
    <citation type="submission" date="2018-03" db="EMBL/GenBank/DDBJ databases">
        <title>Genomic Encyclopedia of Archaeal and Bacterial Type Strains, Phase II (KMG-II): from individual species to whole genera.</title>
        <authorList>
            <person name="Goeker M."/>
        </authorList>
    </citation>
    <scope>NUCLEOTIDE SEQUENCE [LARGE SCALE GENOMIC DNA]</scope>
    <source>
        <strain evidence="2 3">DSM 29057</strain>
    </source>
</reference>
<dbReference type="CDD" id="cd00063">
    <property type="entry name" value="FN3"/>
    <property type="match status" value="1"/>
</dbReference>
<organism evidence="2 3">
    <name type="scientific">Dyadobacter jiangsuensis</name>
    <dbReference type="NCBI Taxonomy" id="1591085"/>
    <lineage>
        <taxon>Bacteria</taxon>
        <taxon>Pseudomonadati</taxon>
        <taxon>Bacteroidota</taxon>
        <taxon>Cytophagia</taxon>
        <taxon>Cytophagales</taxon>
        <taxon>Spirosomataceae</taxon>
        <taxon>Dyadobacter</taxon>
    </lineage>
</organism>
<dbReference type="RefSeq" id="WP_106595699.1">
    <property type="nucleotide sequence ID" value="NZ_PYAS01000005.1"/>
</dbReference>
<keyword evidence="1" id="KW-0732">Signal</keyword>
<dbReference type="AlphaFoldDB" id="A0A2P8G6C5"/>
<comment type="caution">
    <text evidence="2">The sequence shown here is derived from an EMBL/GenBank/DDBJ whole genome shotgun (WGS) entry which is preliminary data.</text>
</comment>
<accession>A0A2P8G6C5</accession>
<evidence type="ECO:0000313" key="2">
    <source>
        <dbReference type="EMBL" id="PSL29425.1"/>
    </source>
</evidence>
<dbReference type="Proteomes" id="UP000241964">
    <property type="component" value="Unassembled WGS sequence"/>
</dbReference>
<feature type="signal peptide" evidence="1">
    <location>
        <begin position="1"/>
        <end position="24"/>
    </location>
</feature>
<dbReference type="PROSITE" id="PS51257">
    <property type="entry name" value="PROKAR_LIPOPROTEIN"/>
    <property type="match status" value="1"/>
</dbReference>
<gene>
    <name evidence="2" type="ORF">CLV60_105267</name>
</gene>
<name>A0A2P8G6C5_9BACT</name>
<protein>
    <recommendedName>
        <fullName evidence="4">Fibronectin type-III domain-containing protein</fullName>
    </recommendedName>
</protein>
<dbReference type="OrthoDB" id="937109at2"/>
<evidence type="ECO:0008006" key="4">
    <source>
        <dbReference type="Google" id="ProtNLM"/>
    </source>
</evidence>